<dbReference type="AlphaFoldDB" id="A0A6A5RKT8"/>
<evidence type="ECO:0000256" key="1">
    <source>
        <dbReference type="SAM" id="MobiDB-lite"/>
    </source>
</evidence>
<feature type="compositionally biased region" description="Acidic residues" evidence="1">
    <location>
        <begin position="63"/>
        <end position="93"/>
    </location>
</feature>
<proteinExistence type="predicted"/>
<dbReference type="EMBL" id="ML978969">
    <property type="protein sequence ID" value="KAF1928402.1"/>
    <property type="molecule type" value="Genomic_DNA"/>
</dbReference>
<accession>A0A6A5RKT8</accession>
<dbReference type="OrthoDB" id="5337308at2759"/>
<evidence type="ECO:0000313" key="4">
    <source>
        <dbReference type="Proteomes" id="UP000800082"/>
    </source>
</evidence>
<reference evidence="3" key="1">
    <citation type="journal article" date="2020" name="Stud. Mycol.">
        <title>101 Dothideomycetes genomes: a test case for predicting lifestyles and emergence of pathogens.</title>
        <authorList>
            <person name="Haridas S."/>
            <person name="Albert R."/>
            <person name="Binder M."/>
            <person name="Bloem J."/>
            <person name="Labutti K."/>
            <person name="Salamov A."/>
            <person name="Andreopoulos B."/>
            <person name="Baker S."/>
            <person name="Barry K."/>
            <person name="Bills G."/>
            <person name="Bluhm B."/>
            <person name="Cannon C."/>
            <person name="Castanera R."/>
            <person name="Culley D."/>
            <person name="Daum C."/>
            <person name="Ezra D."/>
            <person name="Gonzalez J."/>
            <person name="Henrissat B."/>
            <person name="Kuo A."/>
            <person name="Liang C."/>
            <person name="Lipzen A."/>
            <person name="Lutzoni F."/>
            <person name="Magnuson J."/>
            <person name="Mondo S."/>
            <person name="Nolan M."/>
            <person name="Ohm R."/>
            <person name="Pangilinan J."/>
            <person name="Park H.-J."/>
            <person name="Ramirez L."/>
            <person name="Alfaro M."/>
            <person name="Sun H."/>
            <person name="Tritt A."/>
            <person name="Yoshinaga Y."/>
            <person name="Zwiers L.-H."/>
            <person name="Turgeon B."/>
            <person name="Goodwin S."/>
            <person name="Spatafora J."/>
            <person name="Crous P."/>
            <person name="Grigoriev I."/>
        </authorList>
    </citation>
    <scope>NUCLEOTIDE SEQUENCE</scope>
    <source>
        <strain evidence="3">CBS 183.55</strain>
    </source>
</reference>
<dbReference type="RefSeq" id="XP_033448654.1">
    <property type="nucleotide sequence ID" value="XM_033587666.1"/>
</dbReference>
<feature type="chain" id="PRO_5025419174" evidence="2">
    <location>
        <begin position="21"/>
        <end position="372"/>
    </location>
</feature>
<protein>
    <submittedName>
        <fullName evidence="3">Uncharacterized protein</fullName>
    </submittedName>
</protein>
<keyword evidence="2" id="KW-0732">Signal</keyword>
<gene>
    <name evidence="3" type="ORF">M421DRAFT_160407</name>
</gene>
<sequence length="372" mass="41838">MRSLATVTFIVCITSAASRAIRAPYRPATFTTLSLLPTLNVRELSSSNMTSNISTVVAATDLPNDEWSLDSDDDDDNDGGEEGDDDDDEETELTPEQKEQIWCKAKSRGVQLTKAMMMRDQEAATLLQWPYTQSPWDGDLKSELTKWGYQETNHADEQVDAACDFEKTHEVGDAFRDLHIDPRPAGHGGPNHCFYVEHMNGPTVILDDDGELPFEEDQYYPADGKKYRVTQGYAKVGVNRMDGLVYFIHRQSPEDAAEEHWKRRPTGDELPALRASSDIAWGMWNRVAEGSQKLNYFMAVQIVNTESQYIMSRAMQQFNTDEIPPWPGKDFEFAVKGKDQDGNMPESELLRMEAALALLGALHNHTHSLAPI</sequence>
<organism evidence="3 4">
    <name type="scientific">Didymella exigua CBS 183.55</name>
    <dbReference type="NCBI Taxonomy" id="1150837"/>
    <lineage>
        <taxon>Eukaryota</taxon>
        <taxon>Fungi</taxon>
        <taxon>Dikarya</taxon>
        <taxon>Ascomycota</taxon>
        <taxon>Pezizomycotina</taxon>
        <taxon>Dothideomycetes</taxon>
        <taxon>Pleosporomycetidae</taxon>
        <taxon>Pleosporales</taxon>
        <taxon>Pleosporineae</taxon>
        <taxon>Didymellaceae</taxon>
        <taxon>Didymella</taxon>
    </lineage>
</organism>
<dbReference type="GeneID" id="54345312"/>
<name>A0A6A5RKT8_9PLEO</name>
<dbReference type="Proteomes" id="UP000800082">
    <property type="component" value="Unassembled WGS sequence"/>
</dbReference>
<feature type="region of interest" description="Disordered" evidence="1">
    <location>
        <begin position="61"/>
        <end position="97"/>
    </location>
</feature>
<evidence type="ECO:0000313" key="3">
    <source>
        <dbReference type="EMBL" id="KAF1928402.1"/>
    </source>
</evidence>
<keyword evidence="4" id="KW-1185">Reference proteome</keyword>
<feature type="signal peptide" evidence="2">
    <location>
        <begin position="1"/>
        <end position="20"/>
    </location>
</feature>
<evidence type="ECO:0000256" key="2">
    <source>
        <dbReference type="SAM" id="SignalP"/>
    </source>
</evidence>